<protein>
    <submittedName>
        <fullName evidence="1">PadR family transcriptional regulator</fullName>
    </submittedName>
</protein>
<dbReference type="Proteomes" id="UP001497744">
    <property type="component" value="Unassembled WGS sequence"/>
</dbReference>
<name>A0AAV4LM93_BABCB</name>
<dbReference type="GeneID" id="94192498"/>
<dbReference type="AlphaFoldDB" id="A0AAV4LM93"/>
<sequence>MVRVLHKSALRAQRLPDGVHEEGDQGGRLGLHDALAVGEYRQEAERVGGDGEVALVAPPAEAAQAQARAHEGQARLREAVAHGGAVVQLEGVLRLQAAPELLELRAGDLGAVCQHNRQLVVDPEVEHVDVGLYGDLQRDRIGRRRVGEHHAGGQRHVGLGRLVRRHHHRGLQGGGRAQPEGVLVELDGLEGNGPGGLVGQGQLEGNLFVLAVEGGDHLQSHLAVGALLVVGQNNLVLAREPERLAEGREQVVLEIRAALRAPELVAKSLEAAIVGRLDVRVADVQQVAVAGGGVRLLLLTHSADGQRVLEGHRPRGEVVHAGDVAEVAQQILNDLLVHRGLPDGGERRHHHLGNDALAVLQQPHVHLGAAADVGAGALVQAPAQHLVDQAAVDAAHHAHLHRRREQAELHRVVLADHGLGHVGQVLGGVGDLRGVLAHDPDKRSLGLDGVEVLAVGAERERLDAEGVGVGAQEVAVDDGALFGEVRHAEAQQVRQHR</sequence>
<dbReference type="EMBL" id="BPLF01000001">
    <property type="protein sequence ID" value="GIX61015.1"/>
    <property type="molecule type" value="Genomic_DNA"/>
</dbReference>
<gene>
    <name evidence="1" type="ORF">BcabD6B2_04500</name>
</gene>
<dbReference type="RefSeq" id="XP_067713086.1">
    <property type="nucleotide sequence ID" value="XM_067856985.1"/>
</dbReference>
<keyword evidence="2" id="KW-1185">Reference proteome</keyword>
<comment type="caution">
    <text evidence="1">The sequence shown here is derived from an EMBL/GenBank/DDBJ whole genome shotgun (WGS) entry which is preliminary data.</text>
</comment>
<reference evidence="1 2" key="1">
    <citation type="submission" date="2021-06" db="EMBL/GenBank/DDBJ databases">
        <title>Genome sequence of Babesia caballi.</title>
        <authorList>
            <person name="Yamagishi J."/>
            <person name="Kidaka T."/>
            <person name="Ochi A."/>
        </authorList>
    </citation>
    <scope>NUCLEOTIDE SEQUENCE [LARGE SCALE GENOMIC DNA]</scope>
    <source>
        <strain evidence="1">USDA-D6B2</strain>
    </source>
</reference>
<organism evidence="1 2">
    <name type="scientific">Babesia caballi</name>
    <dbReference type="NCBI Taxonomy" id="5871"/>
    <lineage>
        <taxon>Eukaryota</taxon>
        <taxon>Sar</taxon>
        <taxon>Alveolata</taxon>
        <taxon>Apicomplexa</taxon>
        <taxon>Aconoidasida</taxon>
        <taxon>Piroplasmida</taxon>
        <taxon>Babesiidae</taxon>
        <taxon>Babesia</taxon>
    </lineage>
</organism>
<evidence type="ECO:0000313" key="2">
    <source>
        <dbReference type="Proteomes" id="UP001497744"/>
    </source>
</evidence>
<accession>A0AAV4LM93</accession>
<evidence type="ECO:0000313" key="1">
    <source>
        <dbReference type="EMBL" id="GIX61015.1"/>
    </source>
</evidence>
<proteinExistence type="predicted"/>